<dbReference type="RefSeq" id="WP_066165321.1">
    <property type="nucleotide sequence ID" value="NZ_CP136137.1"/>
</dbReference>
<evidence type="ECO:0000259" key="5">
    <source>
        <dbReference type="PROSITE" id="PS50977"/>
    </source>
</evidence>
<evidence type="ECO:0000256" key="1">
    <source>
        <dbReference type="ARBA" id="ARBA00023015"/>
    </source>
</evidence>
<dbReference type="InterPro" id="IPR009057">
    <property type="entry name" value="Homeodomain-like_sf"/>
</dbReference>
<dbReference type="SUPFAM" id="SSF46689">
    <property type="entry name" value="Homeodomain-like"/>
    <property type="match status" value="1"/>
</dbReference>
<dbReference type="PROSITE" id="PS50977">
    <property type="entry name" value="HTH_TETR_2"/>
    <property type="match status" value="1"/>
</dbReference>
<feature type="DNA-binding region" description="H-T-H motif" evidence="4">
    <location>
        <begin position="34"/>
        <end position="53"/>
    </location>
</feature>
<dbReference type="Pfam" id="PF00440">
    <property type="entry name" value="TetR_N"/>
    <property type="match status" value="1"/>
</dbReference>
<dbReference type="InterPro" id="IPR050109">
    <property type="entry name" value="HTH-type_TetR-like_transc_reg"/>
</dbReference>
<dbReference type="InterPro" id="IPR001647">
    <property type="entry name" value="HTH_TetR"/>
</dbReference>
<evidence type="ECO:0000256" key="4">
    <source>
        <dbReference type="PROSITE-ProRule" id="PRU00335"/>
    </source>
</evidence>
<keyword evidence="3" id="KW-0804">Transcription</keyword>
<dbReference type="EMBL" id="CP136137">
    <property type="protein sequence ID" value="WYY09469.1"/>
    <property type="molecule type" value="Genomic_DNA"/>
</dbReference>
<evidence type="ECO:0000256" key="3">
    <source>
        <dbReference type="ARBA" id="ARBA00023163"/>
    </source>
</evidence>
<evidence type="ECO:0000313" key="7">
    <source>
        <dbReference type="Proteomes" id="UP001479933"/>
    </source>
</evidence>
<evidence type="ECO:0000256" key="2">
    <source>
        <dbReference type="ARBA" id="ARBA00023125"/>
    </source>
</evidence>
<dbReference type="Gene3D" id="1.10.357.10">
    <property type="entry name" value="Tetracycline Repressor, domain 2"/>
    <property type="match status" value="1"/>
</dbReference>
<organism evidence="6 7">
    <name type="scientific">Gordonia hydrophobica</name>
    <dbReference type="NCBI Taxonomy" id="40516"/>
    <lineage>
        <taxon>Bacteria</taxon>
        <taxon>Bacillati</taxon>
        <taxon>Actinomycetota</taxon>
        <taxon>Actinomycetes</taxon>
        <taxon>Mycobacteriales</taxon>
        <taxon>Gordoniaceae</taxon>
        <taxon>Gordonia</taxon>
    </lineage>
</organism>
<proteinExistence type="predicted"/>
<gene>
    <name evidence="6" type="ORF">RVF87_10540</name>
</gene>
<evidence type="ECO:0000313" key="6">
    <source>
        <dbReference type="EMBL" id="WYY09469.1"/>
    </source>
</evidence>
<reference evidence="6 7" key="1">
    <citation type="journal article" date="2023" name="Virus Evol.">
        <title>Computational host range prediction-The good, the bad, and the ugly.</title>
        <authorList>
            <person name="Howell A.A."/>
            <person name="Versoza C.J."/>
            <person name="Pfeifer S.P."/>
        </authorList>
    </citation>
    <scope>NUCLEOTIDE SEQUENCE [LARGE SCALE GENOMIC DNA]</scope>
    <source>
        <strain evidence="6 7">1610/1b</strain>
    </source>
</reference>
<keyword evidence="1" id="KW-0805">Transcription regulation</keyword>
<protein>
    <submittedName>
        <fullName evidence="6">TetR family transcriptional regulator</fullName>
    </submittedName>
</protein>
<accession>A0ABZ2U6S7</accession>
<dbReference type="Proteomes" id="UP001479933">
    <property type="component" value="Chromosome"/>
</dbReference>
<feature type="domain" description="HTH tetR-type" evidence="5">
    <location>
        <begin position="11"/>
        <end position="71"/>
    </location>
</feature>
<keyword evidence="2 4" id="KW-0238">DNA-binding</keyword>
<name>A0ABZ2U6S7_9ACTN</name>
<dbReference type="PANTHER" id="PTHR30055">
    <property type="entry name" value="HTH-TYPE TRANSCRIPTIONAL REGULATOR RUTR"/>
    <property type="match status" value="1"/>
</dbReference>
<sequence length="196" mass="21171">MSDPRAADGDLTAKAKIRNAALDMYAAHGEDRVSMRAVAAAAGVTVGLVQHHFKTKDGLRRAVEELVVDYHRTAIASVPTGGSPAQVASARDAAVRAMLTANPAVIGYLRRVLLDPSVEQTLLKQLTELARDEVRKMRAAGLASTRRSVADQTVDMMVRNLGQLFLQPMVDAMWAQLRSEPDEADDEPRPSADTPT</sequence>
<keyword evidence="7" id="KW-1185">Reference proteome</keyword>
<dbReference type="PANTHER" id="PTHR30055:SF234">
    <property type="entry name" value="HTH-TYPE TRANSCRIPTIONAL REGULATOR BETI"/>
    <property type="match status" value="1"/>
</dbReference>